<reference evidence="3" key="1">
    <citation type="submission" date="2016-10" db="EMBL/GenBank/DDBJ databases">
        <authorList>
            <person name="Varghese N."/>
            <person name="Submissions S."/>
        </authorList>
    </citation>
    <scope>NUCLEOTIDE SEQUENCE [LARGE SCALE GENOMIC DNA]</scope>
    <source>
        <strain evidence="3">CGMCC 1.6474</strain>
    </source>
</reference>
<protein>
    <submittedName>
        <fullName evidence="2">Uncharacterized protein</fullName>
    </submittedName>
</protein>
<dbReference type="Proteomes" id="UP000198804">
    <property type="component" value="Unassembled WGS sequence"/>
</dbReference>
<proteinExistence type="predicted"/>
<evidence type="ECO:0000313" key="2">
    <source>
        <dbReference type="EMBL" id="SFL65001.1"/>
    </source>
</evidence>
<dbReference type="RefSeq" id="WP_165616502.1">
    <property type="nucleotide sequence ID" value="NZ_FOSV01000020.1"/>
</dbReference>
<evidence type="ECO:0000256" key="1">
    <source>
        <dbReference type="SAM" id="Phobius"/>
    </source>
</evidence>
<gene>
    <name evidence="2" type="ORF">SAMN04488125_1206</name>
</gene>
<feature type="transmembrane region" description="Helical" evidence="1">
    <location>
        <begin position="6"/>
        <end position="27"/>
    </location>
</feature>
<evidence type="ECO:0000313" key="3">
    <source>
        <dbReference type="Proteomes" id="UP000198804"/>
    </source>
</evidence>
<dbReference type="AlphaFoldDB" id="A0A1I4JFJ5"/>
<keyword evidence="1" id="KW-1133">Transmembrane helix</keyword>
<keyword evidence="1" id="KW-0812">Transmembrane</keyword>
<dbReference type="EMBL" id="FOSV01000020">
    <property type="protein sequence ID" value="SFL65001.1"/>
    <property type="molecule type" value="Genomic_DNA"/>
</dbReference>
<organism evidence="2 3">
    <name type="scientific">Methylorubrum salsuginis</name>
    <dbReference type="NCBI Taxonomy" id="414703"/>
    <lineage>
        <taxon>Bacteria</taxon>
        <taxon>Pseudomonadati</taxon>
        <taxon>Pseudomonadota</taxon>
        <taxon>Alphaproteobacteria</taxon>
        <taxon>Hyphomicrobiales</taxon>
        <taxon>Methylobacteriaceae</taxon>
        <taxon>Methylorubrum</taxon>
    </lineage>
</organism>
<name>A0A1I4JFJ5_9HYPH</name>
<sequence>MSDHGFAALDIGLAFGAILGIAVWQLVRVKRSIRSDREQAKDDAGEP</sequence>
<dbReference type="STRING" id="414703.SAMN04488125_1206"/>
<accession>A0A1I4JFJ5</accession>
<keyword evidence="1" id="KW-0472">Membrane</keyword>
<keyword evidence="3" id="KW-1185">Reference proteome</keyword>